<name>A0A1K2HBJ1_9LACT</name>
<gene>
    <name evidence="3" type="ORF">SAMN02746068_01149</name>
</gene>
<dbReference type="Proteomes" id="UP000185655">
    <property type="component" value="Unassembled WGS sequence"/>
</dbReference>
<evidence type="ECO:0000256" key="1">
    <source>
        <dbReference type="ARBA" id="ARBA00022737"/>
    </source>
</evidence>
<dbReference type="InterPro" id="IPR036650">
    <property type="entry name" value="CAT_RNA-bd_dom_sf"/>
</dbReference>
<dbReference type="InterPro" id="IPR036634">
    <property type="entry name" value="PRD_sf"/>
</dbReference>
<feature type="domain" description="PRD" evidence="2">
    <location>
        <begin position="64"/>
        <end position="169"/>
    </location>
</feature>
<dbReference type="InterPro" id="IPR050661">
    <property type="entry name" value="BglG_antiterminators"/>
</dbReference>
<dbReference type="InterPro" id="IPR011608">
    <property type="entry name" value="PRD"/>
</dbReference>
<evidence type="ECO:0000313" key="4">
    <source>
        <dbReference type="Proteomes" id="UP000185655"/>
    </source>
</evidence>
<dbReference type="Pfam" id="PF00874">
    <property type="entry name" value="PRD"/>
    <property type="match status" value="2"/>
</dbReference>
<dbReference type="SMART" id="SM01061">
    <property type="entry name" value="CAT_RBD"/>
    <property type="match status" value="1"/>
</dbReference>
<reference evidence="3 4" key="1">
    <citation type="submission" date="2016-11" db="EMBL/GenBank/DDBJ databases">
        <authorList>
            <person name="Jaros S."/>
            <person name="Januszkiewicz K."/>
            <person name="Wedrychowicz H."/>
        </authorList>
    </citation>
    <scope>NUCLEOTIDE SEQUENCE [LARGE SCALE GENOMIC DNA]</scope>
    <source>
        <strain evidence="3 4">DSM 22330</strain>
    </source>
</reference>
<sequence>MMEIQKALNQNAVLVFDEGQAKVAIGKGIGFKARPGETIAQDAIERLFVLEPEGVKKLQTLLSQIDEKFFFATEDIIVHAEAVLGEKLNPHINIGLCDHIAFAAENIQNHIFLRNKLLKEIEVLYPEEFSIAQWAVDYLKRELDIPYSFDEAGYIAIHLHTARCKDSDNSESIREITIISEIVRLVERELQFSFDGEDLALTYSRLVNHLRLFIQRSQTNRYVGLDQEIMGLVQEKYPESFAIAKKIQVLMQQDFSYLVLNEELGYLAIHIERLRMLKK</sequence>
<dbReference type="PANTHER" id="PTHR30185">
    <property type="entry name" value="CRYPTIC BETA-GLUCOSIDE BGL OPERON ANTITERMINATOR"/>
    <property type="match status" value="1"/>
</dbReference>
<dbReference type="SUPFAM" id="SSF50151">
    <property type="entry name" value="SacY-like RNA-binding domain"/>
    <property type="match status" value="1"/>
</dbReference>
<keyword evidence="1" id="KW-0677">Repeat</keyword>
<feature type="domain" description="PRD" evidence="2">
    <location>
        <begin position="170"/>
        <end position="279"/>
    </location>
</feature>
<dbReference type="EMBL" id="FPKS01000005">
    <property type="protein sequence ID" value="SFZ74176.1"/>
    <property type="molecule type" value="Genomic_DNA"/>
</dbReference>
<dbReference type="STRING" id="1122154.SAMN02746068_01149"/>
<dbReference type="AlphaFoldDB" id="A0A1K2HBJ1"/>
<protein>
    <submittedName>
        <fullName evidence="3">Transcriptional antiterminator, BglG family</fullName>
    </submittedName>
</protein>
<organism evidence="3 4">
    <name type="scientific">Pseudolactococcus chungangensis CAU 28 = DSM 22330</name>
    <dbReference type="NCBI Taxonomy" id="1122154"/>
    <lineage>
        <taxon>Bacteria</taxon>
        <taxon>Bacillati</taxon>
        <taxon>Bacillota</taxon>
        <taxon>Bacilli</taxon>
        <taxon>Lactobacillales</taxon>
        <taxon>Streptococcaceae</taxon>
        <taxon>Pseudolactococcus</taxon>
    </lineage>
</organism>
<evidence type="ECO:0000313" key="3">
    <source>
        <dbReference type="EMBL" id="SFZ74176.1"/>
    </source>
</evidence>
<dbReference type="PROSITE" id="PS51372">
    <property type="entry name" value="PRD_2"/>
    <property type="match status" value="2"/>
</dbReference>
<dbReference type="Gene3D" id="2.30.24.10">
    <property type="entry name" value="CAT RNA-binding domain"/>
    <property type="match status" value="1"/>
</dbReference>
<dbReference type="Pfam" id="PF03123">
    <property type="entry name" value="CAT_RBD"/>
    <property type="match status" value="1"/>
</dbReference>
<dbReference type="InterPro" id="IPR004341">
    <property type="entry name" value="CAT_RNA-bd_dom"/>
</dbReference>
<accession>A0A1K2HBJ1</accession>
<evidence type="ECO:0000259" key="2">
    <source>
        <dbReference type="PROSITE" id="PS51372"/>
    </source>
</evidence>
<dbReference type="GO" id="GO:0006355">
    <property type="term" value="P:regulation of DNA-templated transcription"/>
    <property type="evidence" value="ECO:0007669"/>
    <property type="project" value="InterPro"/>
</dbReference>
<dbReference type="Gene3D" id="1.10.1790.10">
    <property type="entry name" value="PRD domain"/>
    <property type="match status" value="2"/>
</dbReference>
<proteinExistence type="predicted"/>
<dbReference type="SUPFAM" id="SSF63520">
    <property type="entry name" value="PTS-regulatory domain, PRD"/>
    <property type="match status" value="2"/>
</dbReference>
<dbReference type="PANTHER" id="PTHR30185:SF15">
    <property type="entry name" value="CRYPTIC BETA-GLUCOSIDE BGL OPERON ANTITERMINATOR"/>
    <property type="match status" value="1"/>
</dbReference>
<dbReference type="GO" id="GO:0003723">
    <property type="term" value="F:RNA binding"/>
    <property type="evidence" value="ECO:0007669"/>
    <property type="project" value="InterPro"/>
</dbReference>